<evidence type="ECO:0000256" key="4">
    <source>
        <dbReference type="ARBA" id="ARBA00012086"/>
    </source>
</evidence>
<dbReference type="GO" id="GO:0019877">
    <property type="term" value="P:diaminopimelate biosynthetic process"/>
    <property type="evidence" value="ECO:0007669"/>
    <property type="project" value="UniProtKB-UniRule"/>
</dbReference>
<evidence type="ECO:0000256" key="13">
    <source>
        <dbReference type="PIRNR" id="PIRNR001365"/>
    </source>
</evidence>
<keyword evidence="9 12" id="KW-0456">Lyase</keyword>
<dbReference type="PROSITE" id="PS00666">
    <property type="entry name" value="DHDPS_2"/>
    <property type="match status" value="1"/>
</dbReference>
<evidence type="ECO:0000313" key="16">
    <source>
        <dbReference type="EMBL" id="BAV94526.1"/>
    </source>
</evidence>
<dbReference type="GO" id="GO:0008840">
    <property type="term" value="F:4-hydroxy-tetrahydrodipicolinate synthase activity"/>
    <property type="evidence" value="ECO:0007669"/>
    <property type="project" value="UniProtKB-UniRule"/>
</dbReference>
<dbReference type="Pfam" id="PF00701">
    <property type="entry name" value="DHDPS"/>
    <property type="match status" value="1"/>
</dbReference>
<accession>A0A1J1E5E2</accession>
<protein>
    <recommendedName>
        <fullName evidence="4 12">4-hydroxy-tetrahydrodipicolinate synthase</fullName>
        <shortName evidence="12">HTPA synthase</shortName>
        <ecNumber evidence="4 12">4.3.3.7</ecNumber>
    </recommendedName>
</protein>
<dbReference type="UniPathway" id="UPA00034">
    <property type="reaction ID" value="UER00017"/>
</dbReference>
<dbReference type="SMART" id="SM01130">
    <property type="entry name" value="DHDPS"/>
    <property type="match status" value="1"/>
</dbReference>
<dbReference type="Proteomes" id="UP000243197">
    <property type="component" value="Chromosome"/>
</dbReference>
<feature type="site" description="Part of a proton relay during catalysis" evidence="12">
    <location>
        <position position="110"/>
    </location>
</feature>
<evidence type="ECO:0000256" key="14">
    <source>
        <dbReference type="PIRSR" id="PIRSR001365-1"/>
    </source>
</evidence>
<comment type="function">
    <text evidence="1 12">Catalyzes the condensation of (S)-aspartate-beta-semialdehyde [(S)-ASA] and pyruvate to 4-hydroxy-tetrahydrodipicolinate (HTPA).</text>
</comment>
<comment type="catalytic activity">
    <reaction evidence="11 12">
        <text>L-aspartate 4-semialdehyde + pyruvate = (2S,4S)-4-hydroxy-2,3,4,5-tetrahydrodipicolinate + H2O + H(+)</text>
        <dbReference type="Rhea" id="RHEA:34171"/>
        <dbReference type="ChEBI" id="CHEBI:15361"/>
        <dbReference type="ChEBI" id="CHEBI:15377"/>
        <dbReference type="ChEBI" id="CHEBI:15378"/>
        <dbReference type="ChEBI" id="CHEBI:67139"/>
        <dbReference type="ChEBI" id="CHEBI:537519"/>
        <dbReference type="EC" id="4.3.3.7"/>
    </reaction>
</comment>
<comment type="subunit">
    <text evidence="12">Homotetramer; dimer of dimers.</text>
</comment>
<evidence type="ECO:0000256" key="6">
    <source>
        <dbReference type="ARBA" id="ARBA00022605"/>
    </source>
</evidence>
<proteinExistence type="inferred from homology"/>
<dbReference type="PANTHER" id="PTHR12128:SF66">
    <property type="entry name" value="4-HYDROXY-2-OXOGLUTARATE ALDOLASE, MITOCHONDRIAL"/>
    <property type="match status" value="1"/>
</dbReference>
<dbReference type="HAMAP" id="MF_00418">
    <property type="entry name" value="DapA"/>
    <property type="match status" value="1"/>
</dbReference>
<comment type="subcellular location">
    <subcellularLocation>
        <location evidence="12">Cytoplasm</location>
    </subcellularLocation>
</comment>
<keyword evidence="10 12" id="KW-0704">Schiff base</keyword>
<dbReference type="PANTHER" id="PTHR12128">
    <property type="entry name" value="DIHYDRODIPICOLINATE SYNTHASE"/>
    <property type="match status" value="1"/>
</dbReference>
<feature type="site" description="Part of a proton relay during catalysis" evidence="12">
    <location>
        <position position="47"/>
    </location>
</feature>
<comment type="similarity">
    <text evidence="3 12 13">Belongs to the DapA family.</text>
</comment>
<feature type="binding site" evidence="12 15">
    <location>
        <position position="48"/>
    </location>
    <ligand>
        <name>pyruvate</name>
        <dbReference type="ChEBI" id="CHEBI:15361"/>
    </ligand>
</feature>
<evidence type="ECO:0000256" key="9">
    <source>
        <dbReference type="ARBA" id="ARBA00023239"/>
    </source>
</evidence>
<dbReference type="SUPFAM" id="SSF51569">
    <property type="entry name" value="Aldolase"/>
    <property type="match status" value="1"/>
</dbReference>
<evidence type="ECO:0000256" key="5">
    <source>
        <dbReference type="ARBA" id="ARBA00022490"/>
    </source>
</evidence>
<evidence type="ECO:0000256" key="15">
    <source>
        <dbReference type="PIRSR" id="PIRSR001365-2"/>
    </source>
</evidence>
<evidence type="ECO:0000256" key="8">
    <source>
        <dbReference type="ARBA" id="ARBA00023154"/>
    </source>
</evidence>
<dbReference type="NCBIfam" id="TIGR00674">
    <property type="entry name" value="dapA"/>
    <property type="match status" value="1"/>
</dbReference>
<dbReference type="EMBL" id="AP014564">
    <property type="protein sequence ID" value="BAV94526.1"/>
    <property type="molecule type" value="Genomic_DNA"/>
</dbReference>
<evidence type="ECO:0000256" key="3">
    <source>
        <dbReference type="ARBA" id="ARBA00007592"/>
    </source>
</evidence>
<sequence>MKNFNIEGVGVALTTPFSDDLKIDYDSLEKLIEHTVNNVDYLVVCGTTSEYPSLTSKEIEDLIAFIKKVNDNRLPMVLGMAGNNTEVLVKKIKTYDLSQFSAILSSSPHYNKPSQEGIYRHYKSIAENCPIDIVLYDVPSRTGSNIHPDTTVRLGKEFKNIIAIKDASGHINNCMNVINEFPRGMKIISGDDGLTIPMISVGARGCISVIANAYPQETTQMVENSLNNNYEKANEIWYKLMNISNLIFEEGNPTGIKHLLKLLGIFKTDKMRLPLVGATDNLKSKLSHAVQSLKV</sequence>
<evidence type="ECO:0000256" key="11">
    <source>
        <dbReference type="ARBA" id="ARBA00047836"/>
    </source>
</evidence>
<evidence type="ECO:0000256" key="1">
    <source>
        <dbReference type="ARBA" id="ARBA00003294"/>
    </source>
</evidence>
<feature type="active site" description="Schiff-base intermediate with substrate" evidence="12 14">
    <location>
        <position position="165"/>
    </location>
</feature>
<evidence type="ECO:0000256" key="2">
    <source>
        <dbReference type="ARBA" id="ARBA00005120"/>
    </source>
</evidence>
<keyword evidence="5 12" id="KW-0963">Cytoplasm</keyword>
<dbReference type="InterPro" id="IPR002220">
    <property type="entry name" value="DapA-like"/>
</dbReference>
<dbReference type="GO" id="GO:0009089">
    <property type="term" value="P:lysine biosynthetic process via diaminopimelate"/>
    <property type="evidence" value="ECO:0007669"/>
    <property type="project" value="UniProtKB-UniRule"/>
</dbReference>
<evidence type="ECO:0000256" key="10">
    <source>
        <dbReference type="ARBA" id="ARBA00023270"/>
    </source>
</evidence>
<dbReference type="PIRSF" id="PIRSF001365">
    <property type="entry name" value="DHDPS"/>
    <property type="match status" value="1"/>
</dbReference>
<dbReference type="PRINTS" id="PR00146">
    <property type="entry name" value="DHPICSNTHASE"/>
</dbReference>
<dbReference type="Gene3D" id="3.20.20.70">
    <property type="entry name" value="Aldolase class I"/>
    <property type="match status" value="1"/>
</dbReference>
<gene>
    <name evidence="12" type="primary">dapA</name>
    <name evidence="16" type="ORF">JBKA6_0513</name>
</gene>
<evidence type="ECO:0000256" key="12">
    <source>
        <dbReference type="HAMAP-Rule" id="MF_00418"/>
    </source>
</evidence>
<dbReference type="GO" id="GO:0005829">
    <property type="term" value="C:cytosol"/>
    <property type="evidence" value="ECO:0007669"/>
    <property type="project" value="TreeGrafter"/>
</dbReference>
<dbReference type="CDD" id="cd00950">
    <property type="entry name" value="DHDPS"/>
    <property type="match status" value="1"/>
</dbReference>
<dbReference type="OrthoDB" id="9782828at2"/>
<dbReference type="InterPro" id="IPR020625">
    <property type="entry name" value="Schiff_base-form_aldolases_AS"/>
</dbReference>
<dbReference type="EC" id="4.3.3.7" evidence="4 12"/>
<keyword evidence="8 12" id="KW-0457">Lysine biosynthesis</keyword>
<feature type="active site" description="Proton donor/acceptor" evidence="12 14">
    <location>
        <position position="136"/>
    </location>
</feature>
<name>A0A1J1E5E2_9FLAO</name>
<keyword evidence="17" id="KW-1185">Reference proteome</keyword>
<keyword evidence="7 12" id="KW-0220">Diaminopimelate biosynthesis</keyword>
<dbReference type="RefSeq" id="WP_096685588.1">
    <property type="nucleotide sequence ID" value="NZ_AP014564.1"/>
</dbReference>
<feature type="binding site" evidence="12 15">
    <location>
        <position position="207"/>
    </location>
    <ligand>
        <name>pyruvate</name>
        <dbReference type="ChEBI" id="CHEBI:15361"/>
    </ligand>
</feature>
<dbReference type="KEGG" id="ise:JBKA6_0513"/>
<dbReference type="InterPro" id="IPR005263">
    <property type="entry name" value="DapA"/>
</dbReference>
<comment type="pathway">
    <text evidence="2 12">Amino-acid biosynthesis; L-lysine biosynthesis via DAP pathway; (S)-tetrahydrodipicolinate from L-aspartate: step 3/4.</text>
</comment>
<dbReference type="AlphaFoldDB" id="A0A1J1E5E2"/>
<keyword evidence="6 12" id="KW-0028">Amino-acid biosynthesis</keyword>
<reference evidence="16 17" key="1">
    <citation type="submission" date="2014-03" db="EMBL/GenBank/DDBJ databases">
        <title>complete genome sequence of Flavobacteriaceae bacterium JBKA-6.</title>
        <authorList>
            <person name="Takano T."/>
            <person name="Nakamura Y."/>
            <person name="Takuma S."/>
            <person name="Yasuike M."/>
            <person name="Matsuyama T."/>
            <person name="Sakai T."/>
            <person name="Fujiwara A."/>
            <person name="Kimoto K."/>
            <person name="Fukuda Y."/>
            <person name="Kondo H."/>
            <person name="Hirono I."/>
            <person name="Nakayasu C."/>
        </authorList>
    </citation>
    <scope>NUCLEOTIDE SEQUENCE [LARGE SCALE GENOMIC DNA]</scope>
    <source>
        <strain evidence="16 17">JBKA-6</strain>
    </source>
</reference>
<organism evidence="16 17">
    <name type="scientific">Ichthyobacterium seriolicida</name>
    <dbReference type="NCBI Taxonomy" id="242600"/>
    <lineage>
        <taxon>Bacteria</taxon>
        <taxon>Pseudomonadati</taxon>
        <taxon>Bacteroidota</taxon>
        <taxon>Flavobacteriia</taxon>
        <taxon>Flavobacteriales</taxon>
        <taxon>Ichthyobacteriaceae</taxon>
        <taxon>Ichthyobacterium</taxon>
    </lineage>
</organism>
<dbReference type="InterPro" id="IPR013785">
    <property type="entry name" value="Aldolase_TIM"/>
</dbReference>
<comment type="caution">
    <text evidence="12">Was originally thought to be a dihydrodipicolinate synthase (DHDPS), catalyzing the condensation of (S)-aspartate-beta-semialdehyde [(S)-ASA] and pyruvate to dihydrodipicolinate (DHDP). However, it was shown in E.coli that the product of the enzymatic reaction is not dihydrodipicolinate but in fact (4S)-4-hydroxy-2,3,4,5-tetrahydro-(2S)-dipicolinic acid (HTPA), and that the consecutive dehydration reaction leading to DHDP is not spontaneous but catalyzed by DapB.</text>
</comment>
<evidence type="ECO:0000256" key="7">
    <source>
        <dbReference type="ARBA" id="ARBA00022915"/>
    </source>
</evidence>
<evidence type="ECO:0000313" key="17">
    <source>
        <dbReference type="Proteomes" id="UP000243197"/>
    </source>
</evidence>